<reference evidence="1 2" key="1">
    <citation type="journal article" date="2022" name="DNA Res.">
        <title>Chromosomal-level genome assembly of the orchid tree Bauhinia variegata (Leguminosae; Cercidoideae) supports the allotetraploid origin hypothesis of Bauhinia.</title>
        <authorList>
            <person name="Zhong Y."/>
            <person name="Chen Y."/>
            <person name="Zheng D."/>
            <person name="Pang J."/>
            <person name="Liu Y."/>
            <person name="Luo S."/>
            <person name="Meng S."/>
            <person name="Qian L."/>
            <person name="Wei D."/>
            <person name="Dai S."/>
            <person name="Zhou R."/>
        </authorList>
    </citation>
    <scope>NUCLEOTIDE SEQUENCE [LARGE SCALE GENOMIC DNA]</scope>
    <source>
        <strain evidence="1">BV-YZ2020</strain>
    </source>
</reference>
<evidence type="ECO:0000313" key="2">
    <source>
        <dbReference type="Proteomes" id="UP000828941"/>
    </source>
</evidence>
<organism evidence="1 2">
    <name type="scientific">Bauhinia variegata</name>
    <name type="common">Purple orchid tree</name>
    <name type="synonym">Phanera variegata</name>
    <dbReference type="NCBI Taxonomy" id="167791"/>
    <lineage>
        <taxon>Eukaryota</taxon>
        <taxon>Viridiplantae</taxon>
        <taxon>Streptophyta</taxon>
        <taxon>Embryophyta</taxon>
        <taxon>Tracheophyta</taxon>
        <taxon>Spermatophyta</taxon>
        <taxon>Magnoliopsida</taxon>
        <taxon>eudicotyledons</taxon>
        <taxon>Gunneridae</taxon>
        <taxon>Pentapetalae</taxon>
        <taxon>rosids</taxon>
        <taxon>fabids</taxon>
        <taxon>Fabales</taxon>
        <taxon>Fabaceae</taxon>
        <taxon>Cercidoideae</taxon>
        <taxon>Cercideae</taxon>
        <taxon>Bauhiniinae</taxon>
        <taxon>Bauhinia</taxon>
    </lineage>
</organism>
<sequence>MQAQCNLTSLFPSFTCTSPPKGNEPRGAASDKPNTPKGCIYDIQYGNSSYSVGLFSKERLTTDVFRGFFFDIAAGQSLSSNKPPKNTTKASPTVFPPPPVPWGTSPSAVAFPIPRNTISRSSPSYGIEEIGITVGGNKLPISASTFSSGGAIIDSSTVVTRLPPTAYSSPRDAFPQGTSKDPSASEVPVRDACYDLCGCYRYCKERFNHFKNY</sequence>
<dbReference type="EMBL" id="CM039437">
    <property type="protein sequence ID" value="KAI4307960.1"/>
    <property type="molecule type" value="Genomic_DNA"/>
</dbReference>
<gene>
    <name evidence="1" type="ORF">L6164_031084</name>
</gene>
<name>A0ACB9LEJ3_BAUVA</name>
<comment type="caution">
    <text evidence="1">The sequence shown here is derived from an EMBL/GenBank/DDBJ whole genome shotgun (WGS) entry which is preliminary data.</text>
</comment>
<keyword evidence="2" id="KW-1185">Reference proteome</keyword>
<evidence type="ECO:0000313" key="1">
    <source>
        <dbReference type="EMBL" id="KAI4307960.1"/>
    </source>
</evidence>
<protein>
    <submittedName>
        <fullName evidence="1">Uncharacterized protein</fullName>
    </submittedName>
</protein>
<proteinExistence type="predicted"/>
<dbReference type="Proteomes" id="UP000828941">
    <property type="component" value="Chromosome 12"/>
</dbReference>
<accession>A0ACB9LEJ3</accession>